<gene>
    <name evidence="2" type="ORF">CONCODRAFT_126602</name>
</gene>
<feature type="region of interest" description="Disordered" evidence="1">
    <location>
        <begin position="35"/>
        <end position="83"/>
    </location>
</feature>
<evidence type="ECO:0000313" key="2">
    <source>
        <dbReference type="EMBL" id="KXN66537.1"/>
    </source>
</evidence>
<protein>
    <submittedName>
        <fullName evidence="2">Uncharacterized protein</fullName>
    </submittedName>
</protein>
<keyword evidence="3" id="KW-1185">Reference proteome</keyword>
<name>A0A137NUW0_CONC2</name>
<dbReference type="AlphaFoldDB" id="A0A137NUW0"/>
<dbReference type="Proteomes" id="UP000070444">
    <property type="component" value="Unassembled WGS sequence"/>
</dbReference>
<sequence length="124" mass="13205">MSPLKSSTASASNNTEKKGIASGVNSLASQLAATLSISKPSADTNKKNLFAPEEETDDNHSAPGNSNTNETNDDKEDPTAGRAYREIYLNPTEDDLTHIIQPLFDKRVELGHGETVFELGSGGN</sequence>
<dbReference type="EMBL" id="KQ964713">
    <property type="protein sequence ID" value="KXN66537.1"/>
    <property type="molecule type" value="Genomic_DNA"/>
</dbReference>
<organism evidence="2 3">
    <name type="scientific">Conidiobolus coronatus (strain ATCC 28846 / CBS 209.66 / NRRL 28638)</name>
    <name type="common">Delacroixia coronata</name>
    <dbReference type="NCBI Taxonomy" id="796925"/>
    <lineage>
        <taxon>Eukaryota</taxon>
        <taxon>Fungi</taxon>
        <taxon>Fungi incertae sedis</taxon>
        <taxon>Zoopagomycota</taxon>
        <taxon>Entomophthoromycotina</taxon>
        <taxon>Entomophthoromycetes</taxon>
        <taxon>Entomophthorales</taxon>
        <taxon>Ancylistaceae</taxon>
        <taxon>Conidiobolus</taxon>
    </lineage>
</organism>
<evidence type="ECO:0000313" key="3">
    <source>
        <dbReference type="Proteomes" id="UP000070444"/>
    </source>
</evidence>
<evidence type="ECO:0000256" key="1">
    <source>
        <dbReference type="SAM" id="MobiDB-lite"/>
    </source>
</evidence>
<reference evidence="2 3" key="1">
    <citation type="journal article" date="2015" name="Genome Biol. Evol.">
        <title>Phylogenomic analyses indicate that early fungi evolved digesting cell walls of algal ancestors of land plants.</title>
        <authorList>
            <person name="Chang Y."/>
            <person name="Wang S."/>
            <person name="Sekimoto S."/>
            <person name="Aerts A.L."/>
            <person name="Choi C."/>
            <person name="Clum A."/>
            <person name="LaButti K.M."/>
            <person name="Lindquist E.A."/>
            <person name="Yee Ngan C."/>
            <person name="Ohm R.A."/>
            <person name="Salamov A.A."/>
            <person name="Grigoriev I.V."/>
            <person name="Spatafora J.W."/>
            <person name="Berbee M.L."/>
        </authorList>
    </citation>
    <scope>NUCLEOTIDE SEQUENCE [LARGE SCALE GENOMIC DNA]</scope>
    <source>
        <strain evidence="2 3">NRRL 28638</strain>
    </source>
</reference>
<accession>A0A137NUW0</accession>
<proteinExistence type="predicted"/>